<dbReference type="Proteomes" id="UP001206924">
    <property type="component" value="Unassembled WGS sequence"/>
</dbReference>
<dbReference type="InterPro" id="IPR001647">
    <property type="entry name" value="HTH_TetR"/>
</dbReference>
<feature type="DNA-binding region" description="H-T-H motif" evidence="4">
    <location>
        <begin position="40"/>
        <end position="59"/>
    </location>
</feature>
<dbReference type="RefSeq" id="WP_255864972.1">
    <property type="nucleotide sequence ID" value="NZ_CP104263.1"/>
</dbReference>
<proteinExistence type="predicted"/>
<dbReference type="InterPro" id="IPR050109">
    <property type="entry name" value="HTH-type_TetR-like_transc_reg"/>
</dbReference>
<comment type="caution">
    <text evidence="6">The sequence shown here is derived from an EMBL/GenBank/DDBJ whole genome shotgun (WGS) entry which is preliminary data.</text>
</comment>
<keyword evidence="1" id="KW-0805">Transcription regulation</keyword>
<evidence type="ECO:0000256" key="2">
    <source>
        <dbReference type="ARBA" id="ARBA00023125"/>
    </source>
</evidence>
<name>A0ABT1NNE9_9MICC</name>
<dbReference type="Pfam" id="PF00440">
    <property type="entry name" value="TetR_N"/>
    <property type="match status" value="1"/>
</dbReference>
<gene>
    <name evidence="6" type="ORF">NNX28_04400</name>
</gene>
<keyword evidence="7" id="KW-1185">Reference proteome</keyword>
<accession>A0ABT1NNE9</accession>
<evidence type="ECO:0000256" key="3">
    <source>
        <dbReference type="ARBA" id="ARBA00023163"/>
    </source>
</evidence>
<feature type="domain" description="HTH tetR-type" evidence="5">
    <location>
        <begin position="17"/>
        <end position="77"/>
    </location>
</feature>
<protein>
    <submittedName>
        <fullName evidence="6">TetR/AcrR family transcriptional regulator</fullName>
    </submittedName>
</protein>
<reference evidence="6 7" key="1">
    <citation type="submission" date="2022-07" db="EMBL/GenBank/DDBJ databases">
        <title>Novel species in genus Arthrobacter.</title>
        <authorList>
            <person name="Liu Y."/>
        </authorList>
    </citation>
    <scope>NUCLEOTIDE SEQUENCE [LARGE SCALE GENOMIC DNA]</scope>
    <source>
        <strain evidence="7">zg-Y859</strain>
    </source>
</reference>
<dbReference type="InterPro" id="IPR023772">
    <property type="entry name" value="DNA-bd_HTH_TetR-type_CS"/>
</dbReference>
<dbReference type="PANTHER" id="PTHR30055:SF234">
    <property type="entry name" value="HTH-TYPE TRANSCRIPTIONAL REGULATOR BETI"/>
    <property type="match status" value="1"/>
</dbReference>
<dbReference type="InterPro" id="IPR009057">
    <property type="entry name" value="Homeodomain-like_sf"/>
</dbReference>
<keyword evidence="3" id="KW-0804">Transcription</keyword>
<dbReference type="PROSITE" id="PS01081">
    <property type="entry name" value="HTH_TETR_1"/>
    <property type="match status" value="1"/>
</dbReference>
<evidence type="ECO:0000313" key="6">
    <source>
        <dbReference type="EMBL" id="MCQ1949170.1"/>
    </source>
</evidence>
<dbReference type="PROSITE" id="PS50977">
    <property type="entry name" value="HTH_TETR_2"/>
    <property type="match status" value="1"/>
</dbReference>
<evidence type="ECO:0000256" key="4">
    <source>
        <dbReference type="PROSITE-ProRule" id="PRU00335"/>
    </source>
</evidence>
<sequence>MAAGETAAPSRRERNKSVTRAAIAAAALSLVRSNGPGNFTVDDIAERAGVSRRTFFNYFSSTEASLTVAMEGFLETVLGQFELRPQDENVVESMLQALTAPADPERLAVTAELYAIAQDNPEMMRFQLEAWNRAEQRIVSSIRQRLGDAADPFYISCLVGSVLTCGRSAFAQWERRTQGAINPESLKLLEELFAEAIGFLRNGFNR</sequence>
<organism evidence="6 7">
    <name type="scientific">Arthrobacter jinronghuae</name>
    <dbReference type="NCBI Taxonomy" id="2964609"/>
    <lineage>
        <taxon>Bacteria</taxon>
        <taxon>Bacillati</taxon>
        <taxon>Actinomycetota</taxon>
        <taxon>Actinomycetes</taxon>
        <taxon>Micrococcales</taxon>
        <taxon>Micrococcaceae</taxon>
        <taxon>Arthrobacter</taxon>
    </lineage>
</organism>
<keyword evidence="2 4" id="KW-0238">DNA-binding</keyword>
<dbReference type="PANTHER" id="PTHR30055">
    <property type="entry name" value="HTH-TYPE TRANSCRIPTIONAL REGULATOR RUTR"/>
    <property type="match status" value="1"/>
</dbReference>
<evidence type="ECO:0000313" key="7">
    <source>
        <dbReference type="Proteomes" id="UP001206924"/>
    </source>
</evidence>
<dbReference type="SUPFAM" id="SSF46689">
    <property type="entry name" value="Homeodomain-like"/>
    <property type="match status" value="1"/>
</dbReference>
<dbReference type="Gene3D" id="1.10.10.60">
    <property type="entry name" value="Homeodomain-like"/>
    <property type="match status" value="1"/>
</dbReference>
<dbReference type="Gene3D" id="1.10.357.10">
    <property type="entry name" value="Tetracycline Repressor, domain 2"/>
    <property type="match status" value="1"/>
</dbReference>
<evidence type="ECO:0000256" key="1">
    <source>
        <dbReference type="ARBA" id="ARBA00023015"/>
    </source>
</evidence>
<dbReference type="EMBL" id="JANFLP010000005">
    <property type="protein sequence ID" value="MCQ1949170.1"/>
    <property type="molecule type" value="Genomic_DNA"/>
</dbReference>
<evidence type="ECO:0000259" key="5">
    <source>
        <dbReference type="PROSITE" id="PS50977"/>
    </source>
</evidence>